<gene>
    <name evidence="1" type="ORF">BG015_009315</name>
</gene>
<keyword evidence="2" id="KW-1185">Reference proteome</keyword>
<evidence type="ECO:0000313" key="2">
    <source>
        <dbReference type="Proteomes" id="UP000748756"/>
    </source>
</evidence>
<organism evidence="1 2">
    <name type="scientific">Linnemannia schmuckeri</name>
    <dbReference type="NCBI Taxonomy" id="64567"/>
    <lineage>
        <taxon>Eukaryota</taxon>
        <taxon>Fungi</taxon>
        <taxon>Fungi incertae sedis</taxon>
        <taxon>Mucoromycota</taxon>
        <taxon>Mortierellomycotina</taxon>
        <taxon>Mortierellomycetes</taxon>
        <taxon>Mortierellales</taxon>
        <taxon>Mortierellaceae</taxon>
        <taxon>Linnemannia</taxon>
    </lineage>
</organism>
<evidence type="ECO:0000313" key="1">
    <source>
        <dbReference type="EMBL" id="KAF9148914.1"/>
    </source>
</evidence>
<proteinExistence type="predicted"/>
<dbReference type="Proteomes" id="UP000748756">
    <property type="component" value="Unassembled WGS sequence"/>
</dbReference>
<name>A0A9P5RVM7_9FUNG</name>
<reference evidence="1" key="1">
    <citation type="journal article" date="2020" name="Fungal Divers.">
        <title>Resolving the Mortierellaceae phylogeny through synthesis of multi-gene phylogenetics and phylogenomics.</title>
        <authorList>
            <person name="Vandepol N."/>
            <person name="Liber J."/>
            <person name="Desiro A."/>
            <person name="Na H."/>
            <person name="Kennedy M."/>
            <person name="Barry K."/>
            <person name="Grigoriev I.V."/>
            <person name="Miller A.N."/>
            <person name="O'Donnell K."/>
            <person name="Stajich J.E."/>
            <person name="Bonito G."/>
        </authorList>
    </citation>
    <scope>NUCLEOTIDE SEQUENCE</scope>
    <source>
        <strain evidence="1">NRRL 6426</strain>
    </source>
</reference>
<dbReference type="EMBL" id="JAAAUQ010000597">
    <property type="protein sequence ID" value="KAF9148914.1"/>
    <property type="molecule type" value="Genomic_DNA"/>
</dbReference>
<accession>A0A9P5RVM7</accession>
<protein>
    <submittedName>
        <fullName evidence="1">Uncharacterized protein</fullName>
    </submittedName>
</protein>
<comment type="caution">
    <text evidence="1">The sequence shown here is derived from an EMBL/GenBank/DDBJ whole genome shotgun (WGS) entry which is preliminary data.</text>
</comment>
<sequence>MLGGAGLVNKSSRSIPPLDLLRPIRTQTPHVSKIIASTSALNALAWNVQHGRKLALEVNEFAYCYSCVFAFQETTSLITNSPAARPAWMPLPDIHTYQLVTLPLMIRLSQLTVSSNILRRCPYKMPSAHDY</sequence>
<dbReference type="AlphaFoldDB" id="A0A9P5RVM7"/>